<sequence length="326" mass="36780">MSRNVPLDCAVNSNGCHHFTINNSIFSSLFMLIKTDENGVIHILSFLFLITKKSIIEILQSHPFKKQFTESNTMSSLTLQKVQLHADVYMVCLHHALSTEHFEVMGLLIGNCVKGIANISAIMILYRLDKQKDRVEISPEQLLKAAGEADRLTIELKHPMRVLGWYHSHPHITVFPSHVDIGTQATYQTMDSGFVGLIFSVFSEAKDSKEQEISLICFQSHDGISVEVPLEIVCTPELSDICLKTMTDIPKILVQEEEDTAEACRDHPDIFATIHNNAVKTRALLHITDIITRPLVLTFETRIALNKLRAAHLRKQMLELQQLCKG</sequence>
<keyword evidence="10" id="KW-1185">Reference proteome</keyword>
<dbReference type="GO" id="GO:0004843">
    <property type="term" value="F:cysteine-type deubiquitinase activity"/>
    <property type="evidence" value="ECO:0007669"/>
    <property type="project" value="InterPro"/>
</dbReference>
<evidence type="ECO:0000256" key="3">
    <source>
        <dbReference type="ARBA" id="ARBA00022723"/>
    </source>
</evidence>
<evidence type="ECO:0000259" key="8">
    <source>
        <dbReference type="PROSITE" id="PS50249"/>
    </source>
</evidence>
<dbReference type="InterPro" id="IPR033860">
    <property type="entry name" value="MPN_BRCC36"/>
</dbReference>
<dbReference type="GO" id="GO:0070536">
    <property type="term" value="P:protein K63-linked deubiquitination"/>
    <property type="evidence" value="ECO:0007669"/>
    <property type="project" value="InterPro"/>
</dbReference>
<organism evidence="9 10">
    <name type="scientific">Vespula germanica</name>
    <name type="common">German yellow jacket</name>
    <name type="synonym">Paravespula germanica</name>
    <dbReference type="NCBI Taxonomy" id="30212"/>
    <lineage>
        <taxon>Eukaryota</taxon>
        <taxon>Metazoa</taxon>
        <taxon>Ecdysozoa</taxon>
        <taxon>Arthropoda</taxon>
        <taxon>Hexapoda</taxon>
        <taxon>Insecta</taxon>
        <taxon>Pterygota</taxon>
        <taxon>Neoptera</taxon>
        <taxon>Endopterygota</taxon>
        <taxon>Hymenoptera</taxon>
        <taxon>Apocrita</taxon>
        <taxon>Aculeata</taxon>
        <taxon>Vespoidea</taxon>
        <taxon>Vespidae</taxon>
        <taxon>Vespinae</taxon>
        <taxon>Vespula</taxon>
    </lineage>
</organism>
<gene>
    <name evidence="9" type="ORF">HZH68_000130</name>
</gene>
<dbReference type="Gene3D" id="3.40.140.10">
    <property type="entry name" value="Cytidine Deaminase, domain 2"/>
    <property type="match status" value="1"/>
</dbReference>
<dbReference type="EMBL" id="JACSDZ010000001">
    <property type="protein sequence ID" value="KAF7417477.1"/>
    <property type="molecule type" value="Genomic_DNA"/>
</dbReference>
<evidence type="ECO:0000313" key="10">
    <source>
        <dbReference type="Proteomes" id="UP000617340"/>
    </source>
</evidence>
<dbReference type="InterPro" id="IPR050242">
    <property type="entry name" value="JAMM_MPN+_peptidase_M67A"/>
</dbReference>
<comment type="caution">
    <text evidence="9">The sequence shown here is derived from an EMBL/GenBank/DDBJ whole genome shotgun (WGS) entry which is preliminary data.</text>
</comment>
<dbReference type="AlphaFoldDB" id="A0A834NT64"/>
<dbReference type="InterPro" id="IPR037518">
    <property type="entry name" value="MPN"/>
</dbReference>
<dbReference type="Pfam" id="PF18110">
    <property type="entry name" value="BRCC36_C"/>
    <property type="match status" value="1"/>
</dbReference>
<dbReference type="GO" id="GO:0008237">
    <property type="term" value="F:metallopeptidase activity"/>
    <property type="evidence" value="ECO:0007669"/>
    <property type="project" value="UniProtKB-KW"/>
</dbReference>
<dbReference type="PANTHER" id="PTHR10410">
    <property type="entry name" value="EUKARYOTIC TRANSLATION INITIATION FACTOR 3 -RELATED"/>
    <property type="match status" value="1"/>
</dbReference>
<dbReference type="SUPFAM" id="SSF102712">
    <property type="entry name" value="JAB1/MPN domain"/>
    <property type="match status" value="1"/>
</dbReference>
<evidence type="ECO:0000256" key="6">
    <source>
        <dbReference type="ARBA" id="ARBA00022833"/>
    </source>
</evidence>
<keyword evidence="6" id="KW-0862">Zinc</keyword>
<dbReference type="GO" id="GO:0006508">
    <property type="term" value="P:proteolysis"/>
    <property type="evidence" value="ECO:0007669"/>
    <property type="project" value="UniProtKB-KW"/>
</dbReference>
<evidence type="ECO:0000256" key="4">
    <source>
        <dbReference type="ARBA" id="ARBA00022786"/>
    </source>
</evidence>
<keyword evidence="4" id="KW-0833">Ubl conjugation pathway</keyword>
<evidence type="ECO:0000313" key="9">
    <source>
        <dbReference type="EMBL" id="KAF7417477.1"/>
    </source>
</evidence>
<dbReference type="GO" id="GO:0070552">
    <property type="term" value="C:BRISC complex"/>
    <property type="evidence" value="ECO:0007669"/>
    <property type="project" value="InterPro"/>
</dbReference>
<keyword evidence="5" id="KW-0378">Hydrolase</keyword>
<keyword evidence="2" id="KW-0645">Protease</keyword>
<reference evidence="9" key="1">
    <citation type="journal article" date="2020" name="G3 (Bethesda)">
        <title>High-Quality Assemblies for Three Invasive Social Wasps from the &lt;i&gt;Vespula&lt;/i&gt; Genus.</title>
        <authorList>
            <person name="Harrop T.W.R."/>
            <person name="Guhlin J."/>
            <person name="McLaughlin G.M."/>
            <person name="Permina E."/>
            <person name="Stockwell P."/>
            <person name="Gilligan J."/>
            <person name="Le Lec M.F."/>
            <person name="Gruber M.A.M."/>
            <person name="Quinn O."/>
            <person name="Lovegrove M."/>
            <person name="Duncan E.J."/>
            <person name="Remnant E.J."/>
            <person name="Van Eeckhoven J."/>
            <person name="Graham B."/>
            <person name="Knapp R.A."/>
            <person name="Langford K.W."/>
            <person name="Kronenberg Z."/>
            <person name="Press M.O."/>
            <person name="Eacker S.M."/>
            <person name="Wilson-Rankin E.E."/>
            <person name="Purcell J."/>
            <person name="Lester P.J."/>
            <person name="Dearden P.K."/>
        </authorList>
    </citation>
    <scope>NUCLEOTIDE SEQUENCE</scope>
    <source>
        <strain evidence="9">Linc-1</strain>
    </source>
</reference>
<dbReference type="InterPro" id="IPR040749">
    <property type="entry name" value="BRCC36_C"/>
</dbReference>
<comment type="similarity">
    <text evidence="1">Belongs to the peptidase M67A family. BRCC36 subfamily.</text>
</comment>
<accession>A0A834NT64</accession>
<keyword evidence="3" id="KW-0479">Metal-binding</keyword>
<evidence type="ECO:0000256" key="1">
    <source>
        <dbReference type="ARBA" id="ARBA00008021"/>
    </source>
</evidence>
<dbReference type="Pfam" id="PF01398">
    <property type="entry name" value="JAB"/>
    <property type="match status" value="1"/>
</dbReference>
<dbReference type="Proteomes" id="UP000617340">
    <property type="component" value="Unassembled WGS sequence"/>
</dbReference>
<keyword evidence="7" id="KW-0482">Metalloprotease</keyword>
<dbReference type="PROSITE" id="PS50249">
    <property type="entry name" value="MPN"/>
    <property type="match status" value="1"/>
</dbReference>
<dbReference type="GO" id="GO:0046872">
    <property type="term" value="F:metal ion binding"/>
    <property type="evidence" value="ECO:0007669"/>
    <property type="project" value="UniProtKB-KW"/>
</dbReference>
<feature type="domain" description="MPN" evidence="8">
    <location>
        <begin position="82"/>
        <end position="224"/>
    </location>
</feature>
<name>A0A834NT64_VESGE</name>
<evidence type="ECO:0000256" key="7">
    <source>
        <dbReference type="ARBA" id="ARBA00023049"/>
    </source>
</evidence>
<dbReference type="InterPro" id="IPR000555">
    <property type="entry name" value="JAMM/MPN+_dom"/>
</dbReference>
<evidence type="ECO:0000256" key="2">
    <source>
        <dbReference type="ARBA" id="ARBA00022670"/>
    </source>
</evidence>
<evidence type="ECO:0000256" key="5">
    <source>
        <dbReference type="ARBA" id="ARBA00022801"/>
    </source>
</evidence>
<dbReference type="GO" id="GO:0070531">
    <property type="term" value="C:BRCA1-A complex"/>
    <property type="evidence" value="ECO:0007669"/>
    <property type="project" value="InterPro"/>
</dbReference>
<proteinExistence type="inferred from homology"/>
<dbReference type="GO" id="GO:0006281">
    <property type="term" value="P:DNA repair"/>
    <property type="evidence" value="ECO:0007669"/>
    <property type="project" value="InterPro"/>
</dbReference>
<dbReference type="CDD" id="cd08068">
    <property type="entry name" value="MPN_BRCC36"/>
    <property type="match status" value="1"/>
</dbReference>
<protein>
    <recommendedName>
        <fullName evidence="8">MPN domain-containing protein</fullName>
    </recommendedName>
</protein>
<dbReference type="SMART" id="SM00232">
    <property type="entry name" value="JAB_MPN"/>
    <property type="match status" value="1"/>
</dbReference>